<reference evidence="1 2" key="1">
    <citation type="journal article" date="2023" name="Science">
        <title>Complex scaffold remodeling in plant triterpene biosynthesis.</title>
        <authorList>
            <person name="De La Pena R."/>
            <person name="Hodgson H."/>
            <person name="Liu J.C."/>
            <person name="Stephenson M.J."/>
            <person name="Martin A.C."/>
            <person name="Owen C."/>
            <person name="Harkess A."/>
            <person name="Leebens-Mack J."/>
            <person name="Jimenez L.E."/>
            <person name="Osbourn A."/>
            <person name="Sattely E.S."/>
        </authorList>
    </citation>
    <scope>NUCLEOTIDE SEQUENCE [LARGE SCALE GENOMIC DNA]</scope>
    <source>
        <strain evidence="2">cv. JPN11</strain>
        <tissue evidence="1">Leaf</tissue>
    </source>
</reference>
<keyword evidence="2" id="KW-1185">Reference proteome</keyword>
<gene>
    <name evidence="1" type="ORF">OWV82_024728</name>
</gene>
<evidence type="ECO:0000313" key="1">
    <source>
        <dbReference type="EMBL" id="KAJ4701492.1"/>
    </source>
</evidence>
<proteinExistence type="predicted"/>
<accession>A0ACC1WR92</accession>
<comment type="caution">
    <text evidence="1">The sequence shown here is derived from an EMBL/GenBank/DDBJ whole genome shotgun (WGS) entry which is preliminary data.</text>
</comment>
<name>A0ACC1WR92_MELAZ</name>
<dbReference type="EMBL" id="CM051407">
    <property type="protein sequence ID" value="KAJ4701492.1"/>
    <property type="molecule type" value="Genomic_DNA"/>
</dbReference>
<evidence type="ECO:0000313" key="2">
    <source>
        <dbReference type="Proteomes" id="UP001164539"/>
    </source>
</evidence>
<organism evidence="1 2">
    <name type="scientific">Melia azedarach</name>
    <name type="common">Chinaberry tree</name>
    <dbReference type="NCBI Taxonomy" id="155640"/>
    <lineage>
        <taxon>Eukaryota</taxon>
        <taxon>Viridiplantae</taxon>
        <taxon>Streptophyta</taxon>
        <taxon>Embryophyta</taxon>
        <taxon>Tracheophyta</taxon>
        <taxon>Spermatophyta</taxon>
        <taxon>Magnoliopsida</taxon>
        <taxon>eudicotyledons</taxon>
        <taxon>Gunneridae</taxon>
        <taxon>Pentapetalae</taxon>
        <taxon>rosids</taxon>
        <taxon>malvids</taxon>
        <taxon>Sapindales</taxon>
        <taxon>Meliaceae</taxon>
        <taxon>Melia</taxon>
    </lineage>
</organism>
<dbReference type="Proteomes" id="UP001164539">
    <property type="component" value="Chromosome 14"/>
</dbReference>
<protein>
    <submittedName>
        <fullName evidence="1">Uncharacterized protein</fullName>
    </submittedName>
</protein>
<sequence>MEEIRSSPPLTAARNSATKSNQQKAEMSRIKKDCLFFATSLQEGFQYVKALFIGLAKKATARNEKEATEADLQTAKMQVEAADSAEETKKRIDKFM</sequence>